<protein>
    <submittedName>
        <fullName evidence="3">G_PROTEIN_RECEP_F1_2 domain-containing protein</fullName>
    </submittedName>
</protein>
<evidence type="ECO:0000313" key="3">
    <source>
        <dbReference type="WBParaSite" id="SPAL_0001313400.1"/>
    </source>
</evidence>
<keyword evidence="1" id="KW-0812">Transmembrane</keyword>
<feature type="transmembrane region" description="Helical" evidence="1">
    <location>
        <begin position="238"/>
        <end position="264"/>
    </location>
</feature>
<dbReference type="InterPro" id="IPR019428">
    <property type="entry name" value="7TM_GPCR_serpentine_rcpt_Str"/>
</dbReference>
<dbReference type="WBParaSite" id="SPAL_0001313400.1">
    <property type="protein sequence ID" value="SPAL_0001313400.1"/>
    <property type="gene ID" value="SPAL_0001313400"/>
</dbReference>
<feature type="transmembrane region" description="Helical" evidence="1">
    <location>
        <begin position="191"/>
        <end position="211"/>
    </location>
</feature>
<reference evidence="3" key="1">
    <citation type="submission" date="2017-02" db="UniProtKB">
        <authorList>
            <consortium name="WormBaseParasite"/>
        </authorList>
    </citation>
    <scope>IDENTIFICATION</scope>
</reference>
<dbReference type="Proteomes" id="UP000046392">
    <property type="component" value="Unplaced"/>
</dbReference>
<feature type="transmembrane region" description="Helical" evidence="1">
    <location>
        <begin position="86"/>
        <end position="116"/>
    </location>
</feature>
<feature type="transmembrane region" description="Helical" evidence="1">
    <location>
        <begin position="276"/>
        <end position="294"/>
    </location>
</feature>
<evidence type="ECO:0000313" key="2">
    <source>
        <dbReference type="Proteomes" id="UP000046392"/>
    </source>
</evidence>
<feature type="transmembrane region" description="Helical" evidence="1">
    <location>
        <begin position="6"/>
        <end position="30"/>
    </location>
</feature>
<evidence type="ECO:0000256" key="1">
    <source>
        <dbReference type="SAM" id="Phobius"/>
    </source>
</evidence>
<keyword evidence="1" id="KW-1133">Transmembrane helix</keyword>
<dbReference type="Pfam" id="PF10326">
    <property type="entry name" value="7TM_GPCR_Str"/>
    <property type="match status" value="1"/>
</dbReference>
<organism evidence="2 3">
    <name type="scientific">Strongyloides papillosus</name>
    <name type="common">Intestinal threadworm</name>
    <dbReference type="NCBI Taxonomy" id="174720"/>
    <lineage>
        <taxon>Eukaryota</taxon>
        <taxon>Metazoa</taxon>
        <taxon>Ecdysozoa</taxon>
        <taxon>Nematoda</taxon>
        <taxon>Chromadorea</taxon>
        <taxon>Rhabditida</taxon>
        <taxon>Tylenchina</taxon>
        <taxon>Panagrolaimomorpha</taxon>
        <taxon>Strongyloidoidea</taxon>
        <taxon>Strongyloididae</taxon>
        <taxon>Strongyloides</taxon>
    </lineage>
</organism>
<sequence>MDYVNGTINFLSGFSGIFLSTIAIYNVLTFSCENQSKEYKKLLIFQFSGGFLSSLIQLVLKIQIFVIHDNVVVILDRFSNYLQNHILLKLLCSIRVYFIYFNISVPTIILISRYYYICTEKQITKIRFCYLILYAILCPVLVSTSNWFTFTSDIPKSLSQWIETNNIKYSIFEKKVYGISCKINSTKSLPAYFGVPIYFGLNYVLVFTHYIKYKKHMHKFTTVMSDITKKINKEFMRISILQCIVPLLISLFPVLYYIVSLLLLPNLFIATFGTHLIQILSLIPIINVTLFIFLPSKSRKKFISFTRKIKDKIICKNFTITKFI</sequence>
<feature type="transmembrane region" description="Helical" evidence="1">
    <location>
        <begin position="128"/>
        <end position="148"/>
    </location>
</feature>
<dbReference type="AlphaFoldDB" id="A0A0N5C5A6"/>
<proteinExistence type="predicted"/>
<accession>A0A0N5C5A6</accession>
<name>A0A0N5C5A6_STREA</name>
<keyword evidence="2" id="KW-1185">Reference proteome</keyword>
<feature type="transmembrane region" description="Helical" evidence="1">
    <location>
        <begin position="42"/>
        <end position="66"/>
    </location>
</feature>
<keyword evidence="1" id="KW-0472">Membrane</keyword>